<accession>A0AAN6C2M1</accession>
<dbReference type="EMBL" id="JAAMOD010000118">
    <property type="protein sequence ID" value="KAF5239896.1"/>
    <property type="molecule type" value="Genomic_DNA"/>
</dbReference>
<keyword evidence="1" id="KW-0677">Repeat</keyword>
<reference evidence="5 6" key="1">
    <citation type="submission" date="2020-02" db="EMBL/GenBank/DDBJ databases">
        <title>Identification and distribution of gene clusters putatively required for synthesis of sphingolipid metabolism inhibitors in phylogenetically diverse species of the filamentous fungus Fusarium.</title>
        <authorList>
            <person name="Kim H.-S."/>
            <person name="Busman M."/>
            <person name="Brown D.W."/>
            <person name="Divon H."/>
            <person name="Uhlig S."/>
            <person name="Proctor R.H."/>
        </authorList>
    </citation>
    <scope>NUCLEOTIDE SEQUENCE [LARGE SCALE GENOMIC DNA]</scope>
    <source>
        <strain evidence="5 6">NRRL 2903</strain>
    </source>
</reference>
<keyword evidence="6" id="KW-1185">Reference proteome</keyword>
<dbReference type="PANTHER" id="PTHR24198">
    <property type="entry name" value="ANKYRIN REPEAT AND PROTEIN KINASE DOMAIN-CONTAINING PROTEIN"/>
    <property type="match status" value="1"/>
</dbReference>
<gene>
    <name evidence="5" type="ORF">FAUST_4665</name>
</gene>
<organism evidence="5 6">
    <name type="scientific">Fusarium austroamericanum</name>
    <dbReference type="NCBI Taxonomy" id="282268"/>
    <lineage>
        <taxon>Eukaryota</taxon>
        <taxon>Fungi</taxon>
        <taxon>Dikarya</taxon>
        <taxon>Ascomycota</taxon>
        <taxon>Pezizomycotina</taxon>
        <taxon>Sordariomycetes</taxon>
        <taxon>Hypocreomycetidae</taxon>
        <taxon>Hypocreales</taxon>
        <taxon>Nectriaceae</taxon>
        <taxon>Fusarium</taxon>
    </lineage>
</organism>
<dbReference type="InterPro" id="IPR002110">
    <property type="entry name" value="Ankyrin_rpt"/>
</dbReference>
<protein>
    <recommendedName>
        <fullName evidence="7">Ankyrin</fullName>
    </recommendedName>
</protein>
<dbReference type="InterPro" id="IPR036770">
    <property type="entry name" value="Ankyrin_rpt-contain_sf"/>
</dbReference>
<evidence type="ECO:0000256" key="1">
    <source>
        <dbReference type="ARBA" id="ARBA00022737"/>
    </source>
</evidence>
<dbReference type="PANTHER" id="PTHR24198:SF165">
    <property type="entry name" value="ANKYRIN REPEAT-CONTAINING PROTEIN-RELATED"/>
    <property type="match status" value="1"/>
</dbReference>
<dbReference type="Pfam" id="PF12796">
    <property type="entry name" value="Ank_2"/>
    <property type="match status" value="1"/>
</dbReference>
<evidence type="ECO:0000313" key="5">
    <source>
        <dbReference type="EMBL" id="KAF5239896.1"/>
    </source>
</evidence>
<feature type="compositionally biased region" description="Polar residues" evidence="4">
    <location>
        <begin position="216"/>
        <end position="225"/>
    </location>
</feature>
<dbReference type="Proteomes" id="UP000537989">
    <property type="component" value="Unassembled WGS sequence"/>
</dbReference>
<evidence type="ECO:0000256" key="4">
    <source>
        <dbReference type="SAM" id="MobiDB-lite"/>
    </source>
</evidence>
<dbReference type="AlphaFoldDB" id="A0AAN6C2M1"/>
<evidence type="ECO:0000256" key="2">
    <source>
        <dbReference type="ARBA" id="ARBA00023043"/>
    </source>
</evidence>
<proteinExistence type="predicted"/>
<dbReference type="PROSITE" id="PS50297">
    <property type="entry name" value="ANK_REP_REGION"/>
    <property type="match status" value="2"/>
</dbReference>
<name>A0AAN6C2M1_FUSAU</name>
<dbReference type="PROSITE" id="PS50088">
    <property type="entry name" value="ANK_REPEAT"/>
    <property type="match status" value="2"/>
</dbReference>
<evidence type="ECO:0000313" key="6">
    <source>
        <dbReference type="Proteomes" id="UP000537989"/>
    </source>
</evidence>
<dbReference type="SUPFAM" id="SSF48403">
    <property type="entry name" value="Ankyrin repeat"/>
    <property type="match status" value="1"/>
</dbReference>
<feature type="repeat" description="ANK" evidence="3">
    <location>
        <begin position="532"/>
        <end position="564"/>
    </location>
</feature>
<feature type="repeat" description="ANK" evidence="3">
    <location>
        <begin position="662"/>
        <end position="694"/>
    </location>
</feature>
<comment type="caution">
    <text evidence="5">The sequence shown here is derived from an EMBL/GenBank/DDBJ whole genome shotgun (WGS) entry which is preliminary data.</text>
</comment>
<evidence type="ECO:0008006" key="7">
    <source>
        <dbReference type="Google" id="ProtNLM"/>
    </source>
</evidence>
<feature type="region of interest" description="Disordered" evidence="4">
    <location>
        <begin position="213"/>
        <end position="232"/>
    </location>
</feature>
<evidence type="ECO:0000256" key="3">
    <source>
        <dbReference type="PROSITE-ProRule" id="PRU00023"/>
    </source>
</evidence>
<dbReference type="Gene3D" id="1.25.40.20">
    <property type="entry name" value="Ankyrin repeat-containing domain"/>
    <property type="match status" value="1"/>
</dbReference>
<dbReference type="SMART" id="SM00248">
    <property type="entry name" value="ANK"/>
    <property type="match status" value="5"/>
</dbReference>
<sequence>MEILGAVASALTLVDYLVRTTRGIQRLTSQWESAPAAIIALRTELEDSRETLCQLDWIMRMLDNIANTPPIPPCDLSSTTAILKRKLDETSKVLEDLQVTIVQLKQEDTKECRIFWVRKQKEIQKKSNLLRDSRRDIQESLQILNTQQQHAITIMIRGLAHGNGAASNVGYNWSSLNENCRSQYRSETLQLVSGKTDVDILLNRSPSLPNLAPRSFSESYTSSPHTAGFESSLKSSQIDEKVRYLKDTYMTYAGDPQVLGCDKCETSESSTKSLALSQKSEMPVFDTPCGCIYNVRVRQTRRGESRLFRHLLGSISMGYITVTSPETQCYRPNCQGVTGGSKITLQYNLPSWVDRRVLYSSISLCGFDRHQFTLATSRRVPYAPGNVFSRINSRDYGGAMELIRIGDANIRDMEARNGNSILAAALRHATIRPGFLQFLEFLTRRNVNVDLPNNRGETPWLLAAQLMLPSTPSFMASKELKENLSVLFPRPNWSKLGFNHLHMIISGLRPLDLNEVLKNPQHRSQVNSRDAMGQTPLLLATTIGDDKAVQALMIAGASIESCGPDLLRKAIHARSKACLELLLASKPGLPPVDSRGATLIHTVAAGCDNFELLEPLILADVPLDSLNFHKCTPLSFTPLNDNYNVACILLSEGANINNIDKDGDTPLTEAIRLNAHDCIRLFIDQGANLNISNRLGWGILHFAGAYGDVKTFEILSTVYLSARVWADHEGNTPEDLFRKRQFVSQKLADKFSQLCLAINKPSRQVVIETLDLVR</sequence>
<keyword evidence="2 3" id="KW-0040">ANK repeat</keyword>